<dbReference type="PANTHER" id="PTHR32099:SF105">
    <property type="entry name" value="CYSTEINE-RICH REPEAT SECRETORY PROTEIN 1"/>
    <property type="match status" value="1"/>
</dbReference>
<keyword evidence="1 3" id="KW-0732">Signal</keyword>
<organism evidence="5 6">
    <name type="scientific">Corchorus olitorius</name>
    <dbReference type="NCBI Taxonomy" id="93759"/>
    <lineage>
        <taxon>Eukaryota</taxon>
        <taxon>Viridiplantae</taxon>
        <taxon>Streptophyta</taxon>
        <taxon>Embryophyta</taxon>
        <taxon>Tracheophyta</taxon>
        <taxon>Spermatophyta</taxon>
        <taxon>Magnoliopsida</taxon>
        <taxon>eudicotyledons</taxon>
        <taxon>Gunneridae</taxon>
        <taxon>Pentapetalae</taxon>
        <taxon>rosids</taxon>
        <taxon>malvids</taxon>
        <taxon>Malvales</taxon>
        <taxon>Malvaceae</taxon>
        <taxon>Grewioideae</taxon>
        <taxon>Apeibeae</taxon>
        <taxon>Corchorus</taxon>
    </lineage>
</organism>
<gene>
    <name evidence="5" type="ORF">COLO4_35892</name>
</gene>
<feature type="signal peptide" evidence="3">
    <location>
        <begin position="1"/>
        <end position="28"/>
    </location>
</feature>
<keyword evidence="6" id="KW-1185">Reference proteome</keyword>
<dbReference type="FunFam" id="3.30.430.20:FF:000003">
    <property type="entry name" value="Cysteine-rich RLK (RECEPTOR-like protein kinase) 10"/>
    <property type="match status" value="1"/>
</dbReference>
<comment type="caution">
    <text evidence="5">The sequence shown here is derived from an EMBL/GenBank/DDBJ whole genome shotgun (WGS) entry which is preliminary data.</text>
</comment>
<dbReference type="Pfam" id="PF01657">
    <property type="entry name" value="Stress-antifung"/>
    <property type="match status" value="1"/>
</dbReference>
<dbReference type="PROSITE" id="PS51473">
    <property type="entry name" value="GNK2"/>
    <property type="match status" value="1"/>
</dbReference>
<dbReference type="InterPro" id="IPR002902">
    <property type="entry name" value="GNK2"/>
</dbReference>
<evidence type="ECO:0000259" key="4">
    <source>
        <dbReference type="PROSITE" id="PS51473"/>
    </source>
</evidence>
<evidence type="ECO:0000313" key="6">
    <source>
        <dbReference type="Proteomes" id="UP000187203"/>
    </source>
</evidence>
<keyword evidence="2" id="KW-0677">Repeat</keyword>
<dbReference type="OrthoDB" id="688481at2759"/>
<evidence type="ECO:0000313" key="5">
    <source>
        <dbReference type="EMBL" id="OMO55696.1"/>
    </source>
</evidence>
<proteinExistence type="predicted"/>
<dbReference type="PANTHER" id="PTHR32099">
    <property type="entry name" value="CYSTEINE-RICH REPEAT SECRETORY PROTEIN"/>
    <property type="match status" value="1"/>
</dbReference>
<evidence type="ECO:0000256" key="1">
    <source>
        <dbReference type="ARBA" id="ARBA00022729"/>
    </source>
</evidence>
<sequence length="175" mass="19252">MANLSASTCLLPLSIILMLVGFRSDAAAATYSSHFCDNSTSFTPNGTYQANIRTLLLYLSSNTSTSKNGFYNTTAGQDPNLVYGTFLCRGDVSANLCRDFVANASKDIARRCLTEKLGVIWYDECTVRYSDQNIFSIIREVPSTDQSSSVSVADKDGFNRVLSKRDENLNKSSFE</sequence>
<dbReference type="InterPro" id="IPR038408">
    <property type="entry name" value="GNK2_sf"/>
</dbReference>
<name>A0A1R3GCA6_9ROSI</name>
<reference evidence="6" key="1">
    <citation type="submission" date="2013-09" db="EMBL/GenBank/DDBJ databases">
        <title>Corchorus olitorius genome sequencing.</title>
        <authorList>
            <person name="Alam M."/>
            <person name="Haque M.S."/>
            <person name="Islam M.S."/>
            <person name="Emdad E.M."/>
            <person name="Islam M.M."/>
            <person name="Ahmed B."/>
            <person name="Halim A."/>
            <person name="Hossen Q.M.M."/>
            <person name="Hossain M.Z."/>
            <person name="Ahmed R."/>
            <person name="Khan M.M."/>
            <person name="Islam R."/>
            <person name="Rashid M.M."/>
            <person name="Khan S.A."/>
            <person name="Rahman M.S."/>
            <person name="Alam M."/>
            <person name="Yahiya A.S."/>
            <person name="Khan M.S."/>
            <person name="Azam M.S."/>
            <person name="Haque T."/>
            <person name="Lashkar M.Z.H."/>
            <person name="Akhand A.I."/>
            <person name="Morshed G."/>
            <person name="Roy S."/>
            <person name="Uddin K.S."/>
            <person name="Rabeya T."/>
            <person name="Hossain A.S."/>
            <person name="Chowdhury A."/>
            <person name="Snigdha A.R."/>
            <person name="Mortoza M.S."/>
            <person name="Matin S.A."/>
            <person name="Hoque S.M.E."/>
            <person name="Islam M.K."/>
            <person name="Roy D.K."/>
            <person name="Haider R."/>
            <person name="Moosa M.M."/>
            <person name="Elias S.M."/>
            <person name="Hasan A.M."/>
            <person name="Jahan S."/>
            <person name="Shafiuddin M."/>
            <person name="Mahmood N."/>
            <person name="Shommy N.S."/>
        </authorList>
    </citation>
    <scope>NUCLEOTIDE SEQUENCE [LARGE SCALE GENOMIC DNA]</scope>
    <source>
        <strain evidence="6">cv. O-4</strain>
    </source>
</reference>
<feature type="domain" description="Gnk2-homologous" evidence="4">
    <location>
        <begin position="30"/>
        <end position="134"/>
    </location>
</feature>
<protein>
    <recommendedName>
        <fullName evidence="4">Gnk2-homologous domain-containing protein</fullName>
    </recommendedName>
</protein>
<accession>A0A1R3GCA6</accession>
<dbReference type="Proteomes" id="UP000187203">
    <property type="component" value="Unassembled WGS sequence"/>
</dbReference>
<dbReference type="EMBL" id="AWUE01022860">
    <property type="protein sequence ID" value="OMO55696.1"/>
    <property type="molecule type" value="Genomic_DNA"/>
</dbReference>
<dbReference type="CDD" id="cd23509">
    <property type="entry name" value="Gnk2-like"/>
    <property type="match status" value="1"/>
</dbReference>
<dbReference type="Gene3D" id="3.30.430.20">
    <property type="entry name" value="Gnk2 domain, C-X8-C-X2-C motif"/>
    <property type="match status" value="1"/>
</dbReference>
<dbReference type="AlphaFoldDB" id="A0A1R3GCA6"/>
<feature type="chain" id="PRO_5012955274" description="Gnk2-homologous domain-containing protein" evidence="3">
    <location>
        <begin position="29"/>
        <end position="175"/>
    </location>
</feature>
<evidence type="ECO:0000256" key="3">
    <source>
        <dbReference type="SAM" id="SignalP"/>
    </source>
</evidence>
<evidence type="ECO:0000256" key="2">
    <source>
        <dbReference type="ARBA" id="ARBA00022737"/>
    </source>
</evidence>
<dbReference type="STRING" id="93759.A0A1R3GCA6"/>